<organism evidence="1 2">
    <name type="scientific">Cercocebus atys</name>
    <name type="common">Sooty mangabey</name>
    <name type="synonym">Cercocebus torquatus atys</name>
    <dbReference type="NCBI Taxonomy" id="9531"/>
    <lineage>
        <taxon>Eukaryota</taxon>
        <taxon>Metazoa</taxon>
        <taxon>Chordata</taxon>
        <taxon>Craniata</taxon>
        <taxon>Vertebrata</taxon>
        <taxon>Euteleostomi</taxon>
        <taxon>Mammalia</taxon>
        <taxon>Eutheria</taxon>
        <taxon>Euarchontoglires</taxon>
        <taxon>Primates</taxon>
        <taxon>Haplorrhini</taxon>
        <taxon>Catarrhini</taxon>
        <taxon>Cercopithecidae</taxon>
        <taxon>Cercopithecinae</taxon>
        <taxon>Cercocebus</taxon>
    </lineage>
</organism>
<evidence type="ECO:0000313" key="1">
    <source>
        <dbReference type="Ensembl" id="ENSCATP00000031438.1"/>
    </source>
</evidence>
<protein>
    <submittedName>
        <fullName evidence="1">Uncharacterized protein</fullName>
    </submittedName>
</protein>
<proteinExistence type="predicted"/>
<dbReference type="Bgee" id="ENSCATG00000038847">
    <property type="expression patterns" value="Expressed in frontal cortex and 1 other cell type or tissue"/>
</dbReference>
<reference evidence="1" key="2">
    <citation type="submission" date="2025-09" db="UniProtKB">
        <authorList>
            <consortium name="Ensembl"/>
        </authorList>
    </citation>
    <scope>IDENTIFICATION</scope>
</reference>
<name>A0A2K5N1R8_CERAT</name>
<keyword evidence="2" id="KW-1185">Reference proteome</keyword>
<dbReference type="OMA" id="DKRPCFR"/>
<dbReference type="Ensembl" id="ENSCATT00000055704.1">
    <property type="protein sequence ID" value="ENSCATP00000031438.1"/>
    <property type="gene ID" value="ENSCATG00000038847.1"/>
</dbReference>
<reference evidence="1" key="1">
    <citation type="submission" date="2025-08" db="UniProtKB">
        <authorList>
            <consortium name="Ensembl"/>
        </authorList>
    </citation>
    <scope>IDENTIFICATION</scope>
</reference>
<dbReference type="Proteomes" id="UP000233060">
    <property type="component" value="Unassembled WGS sequence"/>
</dbReference>
<dbReference type="GeneTree" id="ENSGT00530000065242"/>
<dbReference type="AlphaFoldDB" id="A0A2K5N1R8"/>
<accession>A0A2K5N1R8</accession>
<dbReference type="InterPro" id="IPR041435">
    <property type="entry name" value="DUF5552"/>
</dbReference>
<dbReference type="Pfam" id="PF17706">
    <property type="entry name" value="DUF5552"/>
    <property type="match status" value="3"/>
</dbReference>
<evidence type="ECO:0000313" key="2">
    <source>
        <dbReference type="Proteomes" id="UP000233060"/>
    </source>
</evidence>
<sequence>MVLGPRERQAKLSILQMDRRAPQHGSRWCPEKEVSSFNLDEDVFIHQANHPLTVLSSVVMGSNDHSLAEGDKRPCYRVLPCYLEHVSSRVSISWISALLPVGAMKHQLLCMSLKATNMQHCKCSIATWDWPLNWTGKTMCMDRVLLHVDVNYLKSLP</sequence>